<proteinExistence type="predicted"/>
<sequence length="60" mass="6868">MKIKGKQCKLAVVYQQKKESIIVIQKPTVNRFLVCLKCNMGLLSNINISVNNRLCESMKQ</sequence>
<protein>
    <submittedName>
        <fullName evidence="1">CLUMA_CG007683, isoform A</fullName>
    </submittedName>
</protein>
<accession>A0A1J1I1K2</accession>
<dbReference type="EMBL" id="CVRI01000038">
    <property type="protein sequence ID" value="CRK94165.1"/>
    <property type="molecule type" value="Genomic_DNA"/>
</dbReference>
<dbReference type="AlphaFoldDB" id="A0A1J1I1K2"/>
<dbReference type="Proteomes" id="UP000183832">
    <property type="component" value="Unassembled WGS sequence"/>
</dbReference>
<evidence type="ECO:0000313" key="1">
    <source>
        <dbReference type="EMBL" id="CRK94165.1"/>
    </source>
</evidence>
<name>A0A1J1I1K2_9DIPT</name>
<reference evidence="1 2" key="1">
    <citation type="submission" date="2015-04" db="EMBL/GenBank/DDBJ databases">
        <authorList>
            <person name="Syromyatnikov M.Y."/>
            <person name="Popov V.N."/>
        </authorList>
    </citation>
    <scope>NUCLEOTIDE SEQUENCE [LARGE SCALE GENOMIC DNA]</scope>
</reference>
<evidence type="ECO:0000313" key="2">
    <source>
        <dbReference type="Proteomes" id="UP000183832"/>
    </source>
</evidence>
<keyword evidence="2" id="KW-1185">Reference proteome</keyword>
<organism evidence="1 2">
    <name type="scientific">Clunio marinus</name>
    <dbReference type="NCBI Taxonomy" id="568069"/>
    <lineage>
        <taxon>Eukaryota</taxon>
        <taxon>Metazoa</taxon>
        <taxon>Ecdysozoa</taxon>
        <taxon>Arthropoda</taxon>
        <taxon>Hexapoda</taxon>
        <taxon>Insecta</taxon>
        <taxon>Pterygota</taxon>
        <taxon>Neoptera</taxon>
        <taxon>Endopterygota</taxon>
        <taxon>Diptera</taxon>
        <taxon>Nematocera</taxon>
        <taxon>Chironomoidea</taxon>
        <taxon>Chironomidae</taxon>
        <taxon>Clunio</taxon>
    </lineage>
</organism>
<gene>
    <name evidence="1" type="ORF">CLUMA_CG007683</name>
</gene>